<keyword evidence="3" id="KW-1185">Reference proteome</keyword>
<dbReference type="Proteomes" id="UP000730481">
    <property type="component" value="Unassembled WGS sequence"/>
</dbReference>
<name>A0A9P5DWZ0_9HYPO</name>
<accession>A0A9P5DWZ0</accession>
<feature type="compositionally biased region" description="Basic and acidic residues" evidence="1">
    <location>
        <begin position="22"/>
        <end position="33"/>
    </location>
</feature>
<proteinExistence type="predicted"/>
<dbReference type="AlphaFoldDB" id="A0A9P5DWZ0"/>
<reference evidence="2" key="2">
    <citation type="submission" date="2020-02" db="EMBL/GenBank/DDBJ databases">
        <title>Identification and distribution of gene clusters putatively required for synthesis of sphingolipid metabolism inhibitors in phylogenetically diverse species of the filamentous fungus Fusarium.</title>
        <authorList>
            <person name="Kim H.-S."/>
            <person name="Busman M."/>
            <person name="Brown D.W."/>
            <person name="Divon H."/>
            <person name="Uhlig S."/>
            <person name="Proctor R.H."/>
        </authorList>
    </citation>
    <scope>NUCLEOTIDE SEQUENCE</scope>
    <source>
        <strain evidence="2">NRRL 25174</strain>
    </source>
</reference>
<feature type="compositionally biased region" description="Polar residues" evidence="1">
    <location>
        <begin position="46"/>
        <end position="56"/>
    </location>
</feature>
<evidence type="ECO:0000256" key="1">
    <source>
        <dbReference type="SAM" id="MobiDB-lite"/>
    </source>
</evidence>
<gene>
    <name evidence="2" type="ORF">FBEOM_5594</name>
</gene>
<sequence length="319" mass="35987">MVSSLSSFEDGKDPEGITLESSTRDGAMKDHGVESVPNFVNGLENARSNSPESSIGTRDPQAVIKWRNEVAELASSGNMARDQEAELFYLQTPSVAGSDGALSDMTSKPSRAELEEALAHPDAPLIQGYQPRMALAQCDRIVKSTRIDEMAYAKYSSMIPSSMSRNEVFFDEWDRAEAVTFAYCQKAEVVAHRRRLKIYRAVEKHIVDGGRYAMKIKREASEAFRLCKRLENDYRTMESDIYKFSEWCGHEPAENLHDAIVLLRKTEMEEGITYRKYERCQSPEPESPESVAALELDCDYHEFAADHVDKTVNPTSDLF</sequence>
<dbReference type="EMBL" id="PVQB02000236">
    <property type="protein sequence ID" value="KAF4340467.1"/>
    <property type="molecule type" value="Genomic_DNA"/>
</dbReference>
<reference evidence="2" key="1">
    <citation type="journal article" date="2017" name="Mycologia">
        <title>Fusarium algeriense, sp. nov., a novel toxigenic crown rot pathogen of durum wheat from Algeria is nested in the Fusarium burgessii species complex.</title>
        <authorList>
            <person name="Laraba I."/>
            <person name="Keddad A."/>
            <person name="Boureghda H."/>
            <person name="Abdallah N."/>
            <person name="Vaughan M.M."/>
            <person name="Proctor R.H."/>
            <person name="Busman M."/>
            <person name="O'Donnell K."/>
        </authorList>
    </citation>
    <scope>NUCLEOTIDE SEQUENCE</scope>
    <source>
        <strain evidence="2">NRRL 25174</strain>
    </source>
</reference>
<evidence type="ECO:0000313" key="3">
    <source>
        <dbReference type="Proteomes" id="UP000730481"/>
    </source>
</evidence>
<protein>
    <submittedName>
        <fullName evidence="2">Uncharacterized protein</fullName>
    </submittedName>
</protein>
<comment type="caution">
    <text evidence="2">The sequence shown here is derived from an EMBL/GenBank/DDBJ whole genome shotgun (WGS) entry which is preliminary data.</text>
</comment>
<dbReference type="OrthoDB" id="5055285at2759"/>
<organism evidence="2 3">
    <name type="scientific">Fusarium beomiforme</name>
    <dbReference type="NCBI Taxonomy" id="44412"/>
    <lineage>
        <taxon>Eukaryota</taxon>
        <taxon>Fungi</taxon>
        <taxon>Dikarya</taxon>
        <taxon>Ascomycota</taxon>
        <taxon>Pezizomycotina</taxon>
        <taxon>Sordariomycetes</taxon>
        <taxon>Hypocreomycetidae</taxon>
        <taxon>Hypocreales</taxon>
        <taxon>Nectriaceae</taxon>
        <taxon>Fusarium</taxon>
        <taxon>Fusarium burgessii species complex</taxon>
    </lineage>
</organism>
<evidence type="ECO:0000313" key="2">
    <source>
        <dbReference type="EMBL" id="KAF4340467.1"/>
    </source>
</evidence>
<feature type="region of interest" description="Disordered" evidence="1">
    <location>
        <begin position="1"/>
        <end position="60"/>
    </location>
</feature>